<dbReference type="Gene3D" id="3.40.50.410">
    <property type="entry name" value="von Willebrand factor, type A domain"/>
    <property type="match status" value="1"/>
</dbReference>
<keyword evidence="1" id="KW-0175">Coiled coil</keyword>
<feature type="region of interest" description="Disordered" evidence="2">
    <location>
        <begin position="508"/>
        <end position="541"/>
    </location>
</feature>
<accession>A0A7V6A3F9</accession>
<reference evidence="4" key="1">
    <citation type="journal article" date="2020" name="mSystems">
        <title>Genome- and Community-Level Interaction Insights into Carbon Utilization and Element Cycling Functions of Hydrothermarchaeota in Hydrothermal Sediment.</title>
        <authorList>
            <person name="Zhou Z."/>
            <person name="Liu Y."/>
            <person name="Xu W."/>
            <person name="Pan J."/>
            <person name="Luo Z.H."/>
            <person name="Li M."/>
        </authorList>
    </citation>
    <scope>NUCLEOTIDE SEQUENCE [LARGE SCALE GENOMIC DNA]</scope>
    <source>
        <strain evidence="4">SpSt-767</strain>
    </source>
</reference>
<proteinExistence type="predicted"/>
<keyword evidence="3" id="KW-1133">Transmembrane helix</keyword>
<name>A0A7V6A3F9_9BACT</name>
<keyword evidence="3" id="KW-0472">Membrane</keyword>
<feature type="transmembrane region" description="Helical" evidence="3">
    <location>
        <begin position="548"/>
        <end position="570"/>
    </location>
</feature>
<dbReference type="InterPro" id="IPR036465">
    <property type="entry name" value="vWFA_dom_sf"/>
</dbReference>
<sequence length="686" mass="73151">MDRKKPSLKAAWVLLFFCLLTGGGISASRAAATPGFQLVLVLDLPTLPDRNLSAESLCQAAGLLIRLLPDSAYLGLAAPETELPAAPLGTSARREILEALRAMKPPPRPQACADMVAQSLKLFQPGGPEKRGLFILSDGGAGAEPKEKNAHLEEIARMAAQARKAGVAILSASRLSGFSSEETLALTMATGGRFWDAGTASQLIAAMLNFYVRLGQHQEAPIAGADFRIDPWVKQAMVVALRLVPGKAVTLTTPSGAAITPRTHPRTMGWVAGRDYDLITISAPPSGIWSLAGARPADSRVFLDTELTLTETGVPKAAGADEALSVAAALAGPDTALAGSQGLAATAFLAEMQMNHREPRTIKLQPPEDGESSASLPDARVGRFPPLHQEGDAALRILALGKVFQRSVEIPITITRPWYRVTLPAAAGPQGPPISFQPDQHRLPRPLEGSVTLQSPRGSLAGAFIKPAMGSEIIVLRPPGWEDICRADLQLTALAPGGRPLIIASGPQPLTIPSGAPETAAAPAGHAISGKKAQTSDPAKTRKSKRRWLCLSLAGLGLLFLLGAGLLFWLDGRGDQDAEADEGADDPSDKGNLRQKAKVDVLMKEKAQLQAELEEKKRQVDQLKQEKAALQEELARSKEKSLGSSKTLEELEKRLEEAEREARGFQQEYMALYAHSQEEKNKLKKN</sequence>
<keyword evidence="3" id="KW-0812">Transmembrane</keyword>
<organism evidence="4">
    <name type="scientific">Desulfobacca acetoxidans</name>
    <dbReference type="NCBI Taxonomy" id="60893"/>
    <lineage>
        <taxon>Bacteria</taxon>
        <taxon>Pseudomonadati</taxon>
        <taxon>Thermodesulfobacteriota</taxon>
        <taxon>Desulfobaccia</taxon>
        <taxon>Desulfobaccales</taxon>
        <taxon>Desulfobaccaceae</taxon>
        <taxon>Desulfobacca</taxon>
    </lineage>
</organism>
<evidence type="ECO:0000256" key="2">
    <source>
        <dbReference type="SAM" id="MobiDB-lite"/>
    </source>
</evidence>
<protein>
    <recommendedName>
        <fullName evidence="5">VWA domain-containing protein</fullName>
    </recommendedName>
</protein>
<evidence type="ECO:0000313" key="4">
    <source>
        <dbReference type="EMBL" id="HHS29218.1"/>
    </source>
</evidence>
<evidence type="ECO:0000256" key="1">
    <source>
        <dbReference type="SAM" id="Coils"/>
    </source>
</evidence>
<gene>
    <name evidence="4" type="ORF">ENV52_05900</name>
</gene>
<feature type="compositionally biased region" description="Low complexity" evidence="2">
    <location>
        <begin position="515"/>
        <end position="527"/>
    </location>
</feature>
<comment type="caution">
    <text evidence="4">The sequence shown here is derived from an EMBL/GenBank/DDBJ whole genome shotgun (WGS) entry which is preliminary data.</text>
</comment>
<evidence type="ECO:0000256" key="3">
    <source>
        <dbReference type="SAM" id="Phobius"/>
    </source>
</evidence>
<dbReference type="AlphaFoldDB" id="A0A7V6A3F9"/>
<dbReference type="EMBL" id="DTGR01000093">
    <property type="protein sequence ID" value="HHS29218.1"/>
    <property type="molecule type" value="Genomic_DNA"/>
</dbReference>
<feature type="coiled-coil region" evidence="1">
    <location>
        <begin position="592"/>
        <end position="675"/>
    </location>
</feature>
<evidence type="ECO:0008006" key="5">
    <source>
        <dbReference type="Google" id="ProtNLM"/>
    </source>
</evidence>